<feature type="compositionally biased region" description="Polar residues" evidence="6">
    <location>
        <begin position="68"/>
        <end position="81"/>
    </location>
</feature>
<dbReference type="SMART" id="SM00533">
    <property type="entry name" value="MUTSd"/>
    <property type="match status" value="1"/>
</dbReference>
<dbReference type="InterPro" id="IPR027417">
    <property type="entry name" value="P-loop_NTPase"/>
</dbReference>
<dbReference type="InterPro" id="IPR045076">
    <property type="entry name" value="MutS"/>
</dbReference>
<dbReference type="EMBL" id="CP075156">
    <property type="protein sequence ID" value="UTX44150.1"/>
    <property type="molecule type" value="Genomic_DNA"/>
</dbReference>
<name>A0A9Q9C9U3_ENCHE</name>
<dbReference type="InterPro" id="IPR007696">
    <property type="entry name" value="DNA_mismatch_repair_MutS_core"/>
</dbReference>
<dbReference type="Gene3D" id="3.40.50.300">
    <property type="entry name" value="P-loop containing nucleotide triphosphate hydrolases"/>
    <property type="match status" value="1"/>
</dbReference>
<dbReference type="InterPro" id="IPR016151">
    <property type="entry name" value="DNA_mismatch_repair_MutS_N"/>
</dbReference>
<dbReference type="InterPro" id="IPR036187">
    <property type="entry name" value="DNA_mismatch_repair_MutS_sf"/>
</dbReference>
<evidence type="ECO:0000256" key="4">
    <source>
        <dbReference type="ARBA" id="ARBA00022840"/>
    </source>
</evidence>
<feature type="domain" description="DNA mismatch repair proteins mutS family" evidence="7">
    <location>
        <begin position="811"/>
        <end position="827"/>
    </location>
</feature>
<dbReference type="SUPFAM" id="SSF53150">
    <property type="entry name" value="DNA repair protein MutS, domain II"/>
    <property type="match status" value="1"/>
</dbReference>
<evidence type="ECO:0000256" key="2">
    <source>
        <dbReference type="ARBA" id="ARBA00022741"/>
    </source>
</evidence>
<evidence type="ECO:0000259" key="7">
    <source>
        <dbReference type="PROSITE" id="PS00486"/>
    </source>
</evidence>
<dbReference type="AlphaFoldDB" id="A0A9Q9C9U3"/>
<dbReference type="PANTHER" id="PTHR11361:SF148">
    <property type="entry name" value="DNA MISMATCH REPAIR PROTEIN MSH6"/>
    <property type="match status" value="1"/>
</dbReference>
<evidence type="ECO:0000256" key="5">
    <source>
        <dbReference type="ARBA" id="ARBA00023125"/>
    </source>
</evidence>
<dbReference type="Gene3D" id="3.40.1170.10">
    <property type="entry name" value="DNA repair protein MutS, domain I"/>
    <property type="match status" value="1"/>
</dbReference>
<dbReference type="Proteomes" id="UP001059546">
    <property type="component" value="Chromosome X"/>
</dbReference>
<keyword evidence="3" id="KW-0227">DNA damage</keyword>
<dbReference type="InterPro" id="IPR017261">
    <property type="entry name" value="DNA_mismatch_repair_MutS/MSH"/>
</dbReference>
<dbReference type="InterPro" id="IPR007861">
    <property type="entry name" value="DNA_mismatch_repair_MutS_clamp"/>
</dbReference>
<accession>A0A9Q9C9U3</accession>
<keyword evidence="4" id="KW-0067">ATP-binding</keyword>
<comment type="similarity">
    <text evidence="1">Belongs to the DNA mismatch repair MutS family.</text>
</comment>
<dbReference type="PANTHER" id="PTHR11361">
    <property type="entry name" value="DNA MISMATCH REPAIR PROTEIN MUTS FAMILY MEMBER"/>
    <property type="match status" value="1"/>
</dbReference>
<organism evidence="8 9">
    <name type="scientific">Encephalitozoon hellem</name>
    <name type="common">Microsporidian parasite</name>
    <dbReference type="NCBI Taxonomy" id="27973"/>
    <lineage>
        <taxon>Eukaryota</taxon>
        <taxon>Fungi</taxon>
        <taxon>Fungi incertae sedis</taxon>
        <taxon>Microsporidia</taxon>
        <taxon>Unikaryonidae</taxon>
        <taxon>Encephalitozoon</taxon>
    </lineage>
</organism>
<dbReference type="SUPFAM" id="SSF52540">
    <property type="entry name" value="P-loop containing nucleoside triphosphate hydrolases"/>
    <property type="match status" value="1"/>
</dbReference>
<dbReference type="InterPro" id="IPR000432">
    <property type="entry name" value="DNA_mismatch_repair_MutS_C"/>
</dbReference>
<reference evidence="8" key="1">
    <citation type="submission" date="2021-05" db="EMBL/GenBank/DDBJ databases">
        <title>Encephalitozoon hellem ATCC 50604 Complete Genome.</title>
        <authorList>
            <person name="Mascarenhas dos Santos A.C."/>
            <person name="Julian A.T."/>
            <person name="Pombert J.-F."/>
        </authorList>
    </citation>
    <scope>NUCLEOTIDE SEQUENCE</scope>
    <source>
        <strain evidence="8">ATCC 50604</strain>
    </source>
</reference>
<dbReference type="Pfam" id="PF00488">
    <property type="entry name" value="MutS_V"/>
    <property type="match status" value="1"/>
</dbReference>
<dbReference type="Pfam" id="PF01624">
    <property type="entry name" value="MutS_I"/>
    <property type="match status" value="1"/>
</dbReference>
<dbReference type="GO" id="GO:0006298">
    <property type="term" value="P:mismatch repair"/>
    <property type="evidence" value="ECO:0007669"/>
    <property type="project" value="InterPro"/>
</dbReference>
<dbReference type="InterPro" id="IPR036678">
    <property type="entry name" value="MutS_con_dom_sf"/>
</dbReference>
<dbReference type="SUPFAM" id="SSF48334">
    <property type="entry name" value="DNA repair protein MutS, domain III"/>
    <property type="match status" value="1"/>
</dbReference>
<evidence type="ECO:0000313" key="8">
    <source>
        <dbReference type="EMBL" id="UTX44150.1"/>
    </source>
</evidence>
<dbReference type="PROSITE" id="PS00486">
    <property type="entry name" value="DNA_MISMATCH_REPAIR_2"/>
    <property type="match status" value="1"/>
</dbReference>
<dbReference type="Gene3D" id="3.30.420.110">
    <property type="entry name" value="MutS, connector domain"/>
    <property type="match status" value="1"/>
</dbReference>
<evidence type="ECO:0000256" key="6">
    <source>
        <dbReference type="SAM" id="MobiDB-lite"/>
    </source>
</evidence>
<dbReference type="Gene3D" id="1.10.1420.10">
    <property type="match status" value="2"/>
</dbReference>
<dbReference type="GO" id="GO:0030983">
    <property type="term" value="F:mismatched DNA binding"/>
    <property type="evidence" value="ECO:0007669"/>
    <property type="project" value="InterPro"/>
</dbReference>
<feature type="region of interest" description="Disordered" evidence="6">
    <location>
        <begin position="18"/>
        <end position="97"/>
    </location>
</feature>
<gene>
    <name evidence="8" type="ORF">GPU96_10g19400</name>
</gene>
<dbReference type="GO" id="GO:0032301">
    <property type="term" value="C:MutSalpha complex"/>
    <property type="evidence" value="ECO:0007669"/>
    <property type="project" value="TreeGrafter"/>
</dbReference>
<dbReference type="SUPFAM" id="SSF55271">
    <property type="entry name" value="DNA repair protein MutS, domain I"/>
    <property type="match status" value="1"/>
</dbReference>
<feature type="compositionally biased region" description="Basic and acidic residues" evidence="6">
    <location>
        <begin position="82"/>
        <end position="97"/>
    </location>
</feature>
<proteinExistence type="inferred from homology"/>
<dbReference type="PIRSF" id="PIRSF037677">
    <property type="entry name" value="DNA_mis_repair_Msh6"/>
    <property type="match status" value="1"/>
</dbReference>
<protein>
    <submittedName>
        <fullName evidence="8">DNA mismatch repair protein Msh3</fullName>
    </submittedName>
</protein>
<keyword evidence="5" id="KW-0238">DNA-binding</keyword>
<dbReference type="GO" id="GO:0140664">
    <property type="term" value="F:ATP-dependent DNA damage sensor activity"/>
    <property type="evidence" value="ECO:0007669"/>
    <property type="project" value="InterPro"/>
</dbReference>
<feature type="compositionally biased region" description="Basic residues" evidence="6">
    <location>
        <begin position="41"/>
        <end position="50"/>
    </location>
</feature>
<dbReference type="GO" id="GO:0005524">
    <property type="term" value="F:ATP binding"/>
    <property type="evidence" value="ECO:0007669"/>
    <property type="project" value="UniProtKB-KW"/>
</dbReference>
<dbReference type="Pfam" id="PF05192">
    <property type="entry name" value="MutS_III"/>
    <property type="match status" value="1"/>
</dbReference>
<sequence length="918" mass="105774">MKGRKTLFDYFEVSKEKKECSNEASKKEFEAENAGNDAGAMHHHGTKRMCKALGPESWSERSIGEEWASTSDMEAPQGSNGKTDDREEGGERRGVDKERRYGFMENIRDKNGRKRGDEGYDPSTLFIPHDEYSRFTPFEKQFWDIKKDHFDTIVFFKKGKFYELYENDALIGAKLFDLRITDRVNMKMAGFPESSLDYWARRFLEHGYKIARVDQSENMIGKQIRERDEMSKSKKGGIMKDKIIKRELKEIITQGTIYNIDYIKSAIPMYLMSVATDDVCYSEVCQGEIHTSVLLYDASIGEIYFSSFCDDRSRHEIRTILSQHDVKEMIADFCIEGIPRIVPDKTGCVSNKKYEFSNEREYVCFQYLMKYMERLRRGNALENVKISKLQDKSRVMIIDDITLRNMEIFKNNYNGTGEKTLFRAVDFTSTPGGQRLLRKWVMAPLVKKDDIVRRQEMGQMFKGMETSRLRDTLQRIGDGERLLSKLYNGNPLAKDLSKFIVCVDTCREAFDTLGQMMRESECVNAKAVAERSEECSRKINEILGWHRKVYDVTDAEISPGEHNEDELCHLLCEKERIENDLNEYLQKQRDRLKLGSIRFKDIGKEIFQIEVPKEIKAPSDYYIMSSTKTTNRYYSRDLKKLVERYVECEERIFQSKGSLLRRAIDMLLPHAIFFRQMFCELASIDCYLSFAIFSQRNRASTPVFSEKLCLSGMSSPIHSNFVANDYDAQKRILVLTGANMGGKSTLLRTICLNVILSQVGMDVCCERMETPLFDRIFTRIGARDNLAKGESTFMVELAETATILKHSTRDSLVMMDELGRGTSTKDGECIARAVLEYLKQKECHVLFSTHYHGIIEEVEGVSNGYMGSVVKGKDIVFLYKLMSGISRDSHGLYVARMAGVPEAVVRKAEKVRERLKGP</sequence>
<evidence type="ECO:0000256" key="1">
    <source>
        <dbReference type="ARBA" id="ARBA00006271"/>
    </source>
</evidence>
<keyword evidence="2" id="KW-0547">Nucleotide-binding</keyword>
<dbReference type="InterPro" id="IPR007695">
    <property type="entry name" value="DNA_mismatch_repair_MutS-lik_N"/>
</dbReference>
<evidence type="ECO:0000313" key="9">
    <source>
        <dbReference type="Proteomes" id="UP001059546"/>
    </source>
</evidence>
<dbReference type="Pfam" id="PF05190">
    <property type="entry name" value="MutS_IV"/>
    <property type="match status" value="1"/>
</dbReference>
<feature type="compositionally biased region" description="Basic and acidic residues" evidence="6">
    <location>
        <begin position="18"/>
        <end position="30"/>
    </location>
</feature>
<evidence type="ECO:0000256" key="3">
    <source>
        <dbReference type="ARBA" id="ARBA00022763"/>
    </source>
</evidence>
<dbReference type="SMART" id="SM00534">
    <property type="entry name" value="MUTSac"/>
    <property type="match status" value="1"/>
</dbReference>